<name>A0A5C6N5Y8_9TELE</name>
<feature type="region of interest" description="Disordered" evidence="1">
    <location>
        <begin position="720"/>
        <end position="754"/>
    </location>
</feature>
<evidence type="ECO:0000313" key="4">
    <source>
        <dbReference type="Proteomes" id="UP000324091"/>
    </source>
</evidence>
<dbReference type="EMBL" id="RHFK02000017">
    <property type="protein sequence ID" value="TWW62894.1"/>
    <property type="molecule type" value="Genomic_DNA"/>
</dbReference>
<feature type="region of interest" description="Disordered" evidence="1">
    <location>
        <begin position="682"/>
        <end position="701"/>
    </location>
</feature>
<feature type="compositionally biased region" description="Low complexity" evidence="1">
    <location>
        <begin position="685"/>
        <end position="698"/>
    </location>
</feature>
<comment type="caution">
    <text evidence="3">The sequence shown here is derived from an EMBL/GenBank/DDBJ whole genome shotgun (WGS) entry which is preliminary data.</text>
</comment>
<keyword evidence="4" id="KW-1185">Reference proteome</keyword>
<reference evidence="3 4" key="1">
    <citation type="submission" date="2019-04" db="EMBL/GenBank/DDBJ databases">
        <title>Chromosome genome assembly for Takifugu flavidus.</title>
        <authorList>
            <person name="Xiao S."/>
        </authorList>
    </citation>
    <scope>NUCLEOTIDE SEQUENCE [LARGE SCALE GENOMIC DNA]</scope>
    <source>
        <strain evidence="3">HTHZ2018</strain>
        <tissue evidence="3">Muscle</tissue>
    </source>
</reference>
<dbReference type="AlphaFoldDB" id="A0A5C6N5Y8"/>
<feature type="compositionally biased region" description="Acidic residues" evidence="1">
    <location>
        <begin position="721"/>
        <end position="731"/>
    </location>
</feature>
<sequence>MQKQFAFFPGKLRVVFRKGPLGFLLQEPSDEAKRVSSTPQDKSAAMREDLNDVGSTVYLIKNVQSEEAAGLCMADSHSKDSLQSFTTSWLDLVPEPRAGGWTWDSRGDGYADFVIGRRCVPGTRMSRLQQNLLKRQQPTTSSTPAEHPMKAPAEPLAMEEDVEMEREMLSIHNSDLQVQSYAMPVAAAALPRVPPGAKTVPSATRSKAPPGDTAELQASLVDAVPASPGVKRKRPVPLPPQLAFLVTETEGLTKPELLDMVAELPSPNFFQLHPFFIWKPESHIMVRLRNNDILPCLHSCPRPQVVSAGVGRPPVIVSVRGQYLIFSSRLCCKACRRNWSADNPPWVEKLPVRFTNLLPAFLTYKKAVCKSVMDELRRSGKSPTDMANQVNELMHLKYERAHLAYLHAVQNVREAEAGAYGQRTIGQYVRMEDRPRAFGSYEDQEGWGGVSVSGFYLTDCLLDEFKRQQPSLTKLLQGTLGQVFRSDHTRKMARKQGMAQRYSHAGVEKAGYHWMDSASPELSEGIMYRDGGTLQLNHVAGEGAKVPVWIPVRGTSQQEGYHFQQAQWVTGPQVSPELFQAQAMTGVVRWNFQRPVDMKKPGAVLPAVFDPASMWELNSASMAVTGQDKCPAFTSLTETLEKGLGWSPEKRAALRSLWTGTNTKCRRGIAFGSCAPSRSRRCSWGTTSSSGATATAVPSLPPAPPVSFHLSAAGRVKEIPAEDDQDPEDQWADVSGALPLPLKSSPRSARTGPMKTGGGVFVLDHTRWTLPMKDAVDSLLQYHHGDKDILRLVDRDYADMVHRSAADPNSLLRPTTRFHISRYVKHLAKLLNTSSSLNTSPEKLLETQQLCPLPTPLTQDSIEKIVQRILEMEQQQQRPEQKMRQTKPCLACGQPKSRYGTDGSSIHFFYQQGPVRYFYCSRKVHQTYAAEGLSDPRMPFEQFAASEFFQRELEATKKRVEEKAQRQRLGSQPPDRLCRFCHLTLKQGPNSPQIHTGFPGVAGKHIYCPSKVYSLYGDKGMAREMTWKEFGATPFFEAERRRWMEERTK</sequence>
<protein>
    <recommendedName>
        <fullName evidence="2">DUF6729 domain-containing protein</fullName>
    </recommendedName>
</protein>
<dbReference type="Proteomes" id="UP000324091">
    <property type="component" value="Chromosome 4"/>
</dbReference>
<organism evidence="3 4">
    <name type="scientific">Takifugu flavidus</name>
    <name type="common">sansaifugu</name>
    <dbReference type="NCBI Taxonomy" id="433684"/>
    <lineage>
        <taxon>Eukaryota</taxon>
        <taxon>Metazoa</taxon>
        <taxon>Chordata</taxon>
        <taxon>Craniata</taxon>
        <taxon>Vertebrata</taxon>
        <taxon>Euteleostomi</taxon>
        <taxon>Actinopterygii</taxon>
        <taxon>Neopterygii</taxon>
        <taxon>Teleostei</taxon>
        <taxon>Neoteleostei</taxon>
        <taxon>Acanthomorphata</taxon>
        <taxon>Eupercaria</taxon>
        <taxon>Tetraodontiformes</taxon>
        <taxon>Tetradontoidea</taxon>
        <taxon>Tetraodontidae</taxon>
        <taxon>Takifugu</taxon>
    </lineage>
</organism>
<dbReference type="Pfam" id="PF20499">
    <property type="entry name" value="DUF6729"/>
    <property type="match status" value="1"/>
</dbReference>
<evidence type="ECO:0000259" key="2">
    <source>
        <dbReference type="Pfam" id="PF20499"/>
    </source>
</evidence>
<accession>A0A5C6N5Y8</accession>
<evidence type="ECO:0000313" key="3">
    <source>
        <dbReference type="EMBL" id="TWW62894.1"/>
    </source>
</evidence>
<evidence type="ECO:0000256" key="1">
    <source>
        <dbReference type="SAM" id="MobiDB-lite"/>
    </source>
</evidence>
<feature type="domain" description="DUF6729" evidence="2">
    <location>
        <begin position="255"/>
        <end position="416"/>
    </location>
</feature>
<dbReference type="InterPro" id="IPR046616">
    <property type="entry name" value="DUF6729"/>
</dbReference>
<proteinExistence type="predicted"/>
<gene>
    <name evidence="3" type="ORF">D4764_04G0015410</name>
</gene>